<sequence length="65" mass="6905">MAGNGIRAVGGIDALEREPDFPLPTANQVLFRHAPHLAGAHEAAARLPSPCRSPGARRRGERLPT</sequence>
<feature type="compositionally biased region" description="Basic residues" evidence="1">
    <location>
        <begin position="55"/>
        <end position="65"/>
    </location>
</feature>
<comment type="caution">
    <text evidence="2">The sequence shown here is derived from an EMBL/GenBank/DDBJ whole genome shotgun (WGS) entry which is preliminary data.</text>
</comment>
<reference evidence="3" key="1">
    <citation type="submission" date="2023-07" db="EMBL/GenBank/DDBJ databases">
        <title>Whole genome shotgun sequence of Streptomyces achromogenes subsp. rubradiris NBRC 14000.</title>
        <authorList>
            <person name="Komaki H."/>
            <person name="Tamura T."/>
        </authorList>
    </citation>
    <scope>NUCLEOTIDE SEQUENCE [LARGE SCALE GENOMIC DNA]</scope>
    <source>
        <strain evidence="3">NBRC 14000</strain>
    </source>
</reference>
<keyword evidence="3" id="KW-1185">Reference proteome</keyword>
<organism evidence="2 3">
    <name type="scientific">Streptomyces rubradiris</name>
    <name type="common">Streptomyces achromogenes subsp. rubradiris</name>
    <dbReference type="NCBI Taxonomy" id="285531"/>
    <lineage>
        <taxon>Bacteria</taxon>
        <taxon>Bacillati</taxon>
        <taxon>Actinomycetota</taxon>
        <taxon>Actinomycetes</taxon>
        <taxon>Kitasatosporales</taxon>
        <taxon>Streptomycetaceae</taxon>
        <taxon>Streptomyces</taxon>
    </lineage>
</organism>
<feature type="region of interest" description="Disordered" evidence="1">
    <location>
        <begin position="41"/>
        <end position="65"/>
    </location>
</feature>
<proteinExistence type="predicted"/>
<dbReference type="EMBL" id="BNEA01000015">
    <property type="protein sequence ID" value="GHI58122.1"/>
    <property type="molecule type" value="Genomic_DNA"/>
</dbReference>
<gene>
    <name evidence="2" type="ORF">Srubr_79680</name>
</gene>
<accession>A0ABQ3RQI7</accession>
<dbReference type="Proteomes" id="UP000646738">
    <property type="component" value="Unassembled WGS sequence"/>
</dbReference>
<evidence type="ECO:0000313" key="2">
    <source>
        <dbReference type="EMBL" id="GHI58122.1"/>
    </source>
</evidence>
<evidence type="ECO:0000256" key="1">
    <source>
        <dbReference type="SAM" id="MobiDB-lite"/>
    </source>
</evidence>
<protein>
    <submittedName>
        <fullName evidence="2">Uncharacterized protein</fullName>
    </submittedName>
</protein>
<evidence type="ECO:0000313" key="3">
    <source>
        <dbReference type="Proteomes" id="UP000646738"/>
    </source>
</evidence>
<name>A0ABQ3RQI7_STRRR</name>